<dbReference type="SMART" id="SM00320">
    <property type="entry name" value="WD40"/>
    <property type="match status" value="5"/>
</dbReference>
<proteinExistence type="predicted"/>
<dbReference type="PROSITE" id="PS50082">
    <property type="entry name" value="WD_REPEATS_2"/>
    <property type="match status" value="3"/>
</dbReference>
<evidence type="ECO:0000256" key="1">
    <source>
        <dbReference type="ARBA" id="ARBA00022574"/>
    </source>
</evidence>
<feature type="domain" description="Histone-binding protein RBBP4-like N-terminal" evidence="6">
    <location>
        <begin position="498"/>
        <end position="568"/>
    </location>
</feature>
<dbReference type="SUPFAM" id="SSF81383">
    <property type="entry name" value="F-box domain"/>
    <property type="match status" value="1"/>
</dbReference>
<feature type="repeat" description="WD" evidence="4">
    <location>
        <begin position="691"/>
        <end position="733"/>
    </location>
</feature>
<evidence type="ECO:0000313" key="8">
    <source>
        <dbReference type="EMBL" id="KIK02124.1"/>
    </source>
</evidence>
<dbReference type="PANTHER" id="PTHR22850">
    <property type="entry name" value="WD40 REPEAT FAMILY"/>
    <property type="match status" value="1"/>
</dbReference>
<evidence type="ECO:0000259" key="7">
    <source>
        <dbReference type="Pfam" id="PF12937"/>
    </source>
</evidence>
<feature type="repeat" description="WD" evidence="4">
    <location>
        <begin position="735"/>
        <end position="771"/>
    </location>
</feature>
<feature type="domain" description="F-box" evidence="7">
    <location>
        <begin position="24"/>
        <end position="65"/>
    </location>
</feature>
<reference evidence="8 9" key="1">
    <citation type="submission" date="2014-04" db="EMBL/GenBank/DDBJ databases">
        <authorList>
            <consortium name="DOE Joint Genome Institute"/>
            <person name="Kuo A."/>
            <person name="Kohler A."/>
            <person name="Nagy L.G."/>
            <person name="Floudas D."/>
            <person name="Copeland A."/>
            <person name="Barry K.W."/>
            <person name="Cichocki N."/>
            <person name="Veneault-Fourrey C."/>
            <person name="LaButti K."/>
            <person name="Lindquist E.A."/>
            <person name="Lipzen A."/>
            <person name="Lundell T."/>
            <person name="Morin E."/>
            <person name="Murat C."/>
            <person name="Sun H."/>
            <person name="Tunlid A."/>
            <person name="Henrissat B."/>
            <person name="Grigoriev I.V."/>
            <person name="Hibbett D.S."/>
            <person name="Martin F."/>
            <person name="Nordberg H.P."/>
            <person name="Cantor M.N."/>
            <person name="Hua S.X."/>
        </authorList>
    </citation>
    <scope>NUCLEOTIDE SEQUENCE [LARGE SCALE GENOMIC DNA]</scope>
    <source>
        <strain evidence="8 9">LaAM-08-1</strain>
    </source>
</reference>
<dbReference type="AlphaFoldDB" id="A0A0C9XKT2"/>
<evidence type="ECO:0000256" key="2">
    <source>
        <dbReference type="ARBA" id="ARBA00022737"/>
    </source>
</evidence>
<gene>
    <name evidence="8" type="ORF">K443DRAFT_122091</name>
</gene>
<evidence type="ECO:0000313" key="9">
    <source>
        <dbReference type="Proteomes" id="UP000054477"/>
    </source>
</evidence>
<dbReference type="Gene3D" id="2.130.10.10">
    <property type="entry name" value="YVTN repeat-like/Quinoprotein amine dehydrogenase"/>
    <property type="match status" value="1"/>
</dbReference>
<dbReference type="EMBL" id="KN838597">
    <property type="protein sequence ID" value="KIK02124.1"/>
    <property type="molecule type" value="Genomic_DNA"/>
</dbReference>
<dbReference type="Gene3D" id="1.20.1280.50">
    <property type="match status" value="1"/>
</dbReference>
<dbReference type="InterPro" id="IPR036322">
    <property type="entry name" value="WD40_repeat_dom_sf"/>
</dbReference>
<dbReference type="InterPro" id="IPR036047">
    <property type="entry name" value="F-box-like_dom_sf"/>
</dbReference>
<reference evidence="9" key="2">
    <citation type="submission" date="2015-01" db="EMBL/GenBank/DDBJ databases">
        <title>Evolutionary Origins and Diversification of the Mycorrhizal Mutualists.</title>
        <authorList>
            <consortium name="DOE Joint Genome Institute"/>
            <consortium name="Mycorrhizal Genomics Consortium"/>
            <person name="Kohler A."/>
            <person name="Kuo A."/>
            <person name="Nagy L.G."/>
            <person name="Floudas D."/>
            <person name="Copeland A."/>
            <person name="Barry K.W."/>
            <person name="Cichocki N."/>
            <person name="Veneault-Fourrey C."/>
            <person name="LaButti K."/>
            <person name="Lindquist E.A."/>
            <person name="Lipzen A."/>
            <person name="Lundell T."/>
            <person name="Morin E."/>
            <person name="Murat C."/>
            <person name="Riley R."/>
            <person name="Ohm R."/>
            <person name="Sun H."/>
            <person name="Tunlid A."/>
            <person name="Henrissat B."/>
            <person name="Grigoriev I.V."/>
            <person name="Hibbett D.S."/>
            <person name="Martin F."/>
        </authorList>
    </citation>
    <scope>NUCLEOTIDE SEQUENCE [LARGE SCALE GENOMIC DNA]</scope>
    <source>
        <strain evidence="9">LaAM-08-1</strain>
    </source>
</reference>
<dbReference type="Pfam" id="PF00400">
    <property type="entry name" value="WD40"/>
    <property type="match status" value="3"/>
</dbReference>
<dbReference type="InterPro" id="IPR022052">
    <property type="entry name" value="Histone-bd_RBBP4-like_N"/>
</dbReference>
<sequence>MPPLSATSPPEPNPAPLPRIHAFPNELLTAIFLLNTDATTTICSSQVCRRWRQVALEYPILWARMIDFELDSAEWSEELLRRSKDLAIDVRQQTFNLIRPIRHLGRALAQSHRWRTFMTKLDEVDEAFIPALSHPAPHLEVFCLCVHRSIELKLPASLFADDAPKLRELRLIRCGFNPSNMSIFGNLTSLSVVGTNSGVPALRPNVAKWLQVLKAAPLLEVLDIEQAVAPPTSAEALLQRFLAERFGCGRPDFDDAACRTTFGDSFLIFRYKPQESDAPTPYLDIHLEWSNVTDTHIQENITFLFIFPVWLALHSLIQQTTRLTLSDPDNIPFGGLLVDEVTRSKFTSVMGILATFCKIHTLQMSGEMQRIVFVLLLSVSLRNPDTDVDCFLPSLRKIELDVADDSVDMYQEGTLFECFLKVVKSRIEKGVGIEIVEFDEDYLITTQQVDTLRELGVRVVYAFDRATTLSKHSINHEATNGEVEDDLATEEENKLINEEYKTWKKNAPYLYDVVITHALDWPSLTCQWFPDKKQNPSKSYATHRLLLGTHTSGQAQDYLQIATVHIPKRDSGAGGSARSGADKLDRADYDDERGELGGHTIPPAPRIQIIQKINHAGEVNRARYMPQNPDLIATKAVTGEVLVFDRTKHSSEPERGCAGHVLGASEDMTVCHWDVNSYAKAKNSIEPTNVFRGHTSVVGDVDWHATQENVFASVGDDKMLMIWDTRTPTEPKLKVQAHDSEILAVAFSPATEHLLVTGSADKTAVLHDIRSPTKKLHVFESHTDEVLHLAWSPHNPAIFASASSDRRINIWDLSLIGQEQTPDDQEDGPPESYSYMAVPHTARPTDFCWAPGVSENWTAASVSEDNVVMVWEPTMRVWAGDEVKVDEKELETDAMEGVESTGRRGGKGKNSGAGSLRSQSMSFASVSGDD</sequence>
<dbReference type="InterPro" id="IPR001680">
    <property type="entry name" value="WD40_rpt"/>
</dbReference>
<evidence type="ECO:0000256" key="5">
    <source>
        <dbReference type="SAM" id="MobiDB-lite"/>
    </source>
</evidence>
<dbReference type="OrthoDB" id="427795at2759"/>
<dbReference type="InterPro" id="IPR050459">
    <property type="entry name" value="WD_repeat_RBAP46/RBAP48/MSI1"/>
</dbReference>
<dbReference type="InterPro" id="IPR001810">
    <property type="entry name" value="F-box_dom"/>
</dbReference>
<evidence type="ECO:0008006" key="10">
    <source>
        <dbReference type="Google" id="ProtNLM"/>
    </source>
</evidence>
<organism evidence="8 9">
    <name type="scientific">Laccaria amethystina LaAM-08-1</name>
    <dbReference type="NCBI Taxonomy" id="1095629"/>
    <lineage>
        <taxon>Eukaryota</taxon>
        <taxon>Fungi</taxon>
        <taxon>Dikarya</taxon>
        <taxon>Basidiomycota</taxon>
        <taxon>Agaricomycotina</taxon>
        <taxon>Agaricomycetes</taxon>
        <taxon>Agaricomycetidae</taxon>
        <taxon>Agaricales</taxon>
        <taxon>Agaricineae</taxon>
        <taxon>Hydnangiaceae</taxon>
        <taxon>Laccaria</taxon>
    </lineage>
</organism>
<keyword evidence="1 4" id="KW-0853">WD repeat</keyword>
<dbReference type="PROSITE" id="PS50294">
    <property type="entry name" value="WD_REPEATS_REGION"/>
    <property type="match status" value="2"/>
</dbReference>
<feature type="region of interest" description="Disordered" evidence="5">
    <location>
        <begin position="886"/>
        <end position="930"/>
    </location>
</feature>
<protein>
    <recommendedName>
        <fullName evidence="10">Histone-binding protein RBBP4 N-terminal domain-containing protein</fullName>
    </recommendedName>
</protein>
<dbReference type="GO" id="GO:0006325">
    <property type="term" value="P:chromatin organization"/>
    <property type="evidence" value="ECO:0007669"/>
    <property type="project" value="UniProtKB-KW"/>
</dbReference>
<keyword evidence="9" id="KW-1185">Reference proteome</keyword>
<dbReference type="Pfam" id="PF12937">
    <property type="entry name" value="F-box-like"/>
    <property type="match status" value="1"/>
</dbReference>
<feature type="repeat" description="WD" evidence="4">
    <location>
        <begin position="779"/>
        <end position="814"/>
    </location>
</feature>
<dbReference type="InterPro" id="IPR015943">
    <property type="entry name" value="WD40/YVTN_repeat-like_dom_sf"/>
</dbReference>
<evidence type="ECO:0000256" key="3">
    <source>
        <dbReference type="ARBA" id="ARBA00022853"/>
    </source>
</evidence>
<evidence type="ECO:0000256" key="4">
    <source>
        <dbReference type="PROSITE-ProRule" id="PRU00221"/>
    </source>
</evidence>
<dbReference type="STRING" id="1095629.A0A0C9XKT2"/>
<dbReference type="Pfam" id="PF12265">
    <property type="entry name" value="CAF1C_H4-bd"/>
    <property type="match status" value="1"/>
</dbReference>
<dbReference type="Proteomes" id="UP000054477">
    <property type="component" value="Unassembled WGS sequence"/>
</dbReference>
<dbReference type="SUPFAM" id="SSF50978">
    <property type="entry name" value="WD40 repeat-like"/>
    <property type="match status" value="1"/>
</dbReference>
<evidence type="ECO:0000259" key="6">
    <source>
        <dbReference type="Pfam" id="PF12265"/>
    </source>
</evidence>
<keyword evidence="3" id="KW-0156">Chromatin regulator</keyword>
<dbReference type="HOGENOM" id="CLU_314499_0_0_1"/>
<feature type="compositionally biased region" description="Polar residues" evidence="5">
    <location>
        <begin position="912"/>
        <end position="930"/>
    </location>
</feature>
<accession>A0A0C9XKT2</accession>
<keyword evidence="2" id="KW-0677">Repeat</keyword>
<name>A0A0C9XKT2_9AGAR</name>